<evidence type="ECO:0000313" key="4">
    <source>
        <dbReference type="Proteomes" id="UP001209701"/>
    </source>
</evidence>
<feature type="signal peptide" evidence="1">
    <location>
        <begin position="1"/>
        <end position="23"/>
    </location>
</feature>
<reference evidence="3 4" key="1">
    <citation type="submission" date="2021-11" db="EMBL/GenBank/DDBJ databases">
        <authorList>
            <person name="Liang Q."/>
            <person name="Mou H."/>
            <person name="Liu Z."/>
        </authorList>
    </citation>
    <scope>NUCLEOTIDE SEQUENCE [LARGE SCALE GENOMIC DNA]</scope>
    <source>
        <strain evidence="3 4">CHU3</strain>
    </source>
</reference>
<dbReference type="InterPro" id="IPR013424">
    <property type="entry name" value="Ice-binding_C"/>
</dbReference>
<dbReference type="NCBIfam" id="NF038126">
    <property type="entry name" value="PEP_CTERM_FxDxF"/>
    <property type="match status" value="1"/>
</dbReference>
<keyword evidence="1" id="KW-0732">Signal</keyword>
<feature type="chain" id="PRO_5045368709" evidence="1">
    <location>
        <begin position="24"/>
        <end position="180"/>
    </location>
</feature>
<gene>
    <name evidence="3" type="ORF">LNV07_15825</name>
</gene>
<evidence type="ECO:0000256" key="1">
    <source>
        <dbReference type="SAM" id="SignalP"/>
    </source>
</evidence>
<dbReference type="NCBIfam" id="TIGR02595">
    <property type="entry name" value="PEP_CTERM"/>
    <property type="match status" value="1"/>
</dbReference>
<feature type="domain" description="Ice-binding protein C-terminal" evidence="2">
    <location>
        <begin position="153"/>
        <end position="177"/>
    </location>
</feature>
<proteinExistence type="predicted"/>
<dbReference type="Pfam" id="PF07589">
    <property type="entry name" value="PEP-CTERM"/>
    <property type="match status" value="1"/>
</dbReference>
<dbReference type="Proteomes" id="UP001209701">
    <property type="component" value="Unassembled WGS sequence"/>
</dbReference>
<sequence>MLKFAKSALAVAVLGLGSVAAQAATTDWNVHGALQFGVGFQGPVGAFTDYFLFEINPASTVSSTAVANNLGDGVVLNILNGKYSVWDAGTDGVVGGVGAAADTQISADFLFNGLSGNVTNSVSLTAGNYFYKVTGNAAGISGGAYTLTSTLQPIPEPTTYALLLAGLGVVGFVARRRNAA</sequence>
<keyword evidence="4" id="KW-1185">Reference proteome</keyword>
<protein>
    <submittedName>
        <fullName evidence="3">FxDxF family PEP-CTERM protein</fullName>
    </submittedName>
</protein>
<evidence type="ECO:0000313" key="3">
    <source>
        <dbReference type="EMBL" id="MCV2369547.1"/>
    </source>
</evidence>
<dbReference type="EMBL" id="JAJIRN010000007">
    <property type="protein sequence ID" value="MCV2369547.1"/>
    <property type="molecule type" value="Genomic_DNA"/>
</dbReference>
<comment type="caution">
    <text evidence="3">The sequence shown here is derived from an EMBL/GenBank/DDBJ whole genome shotgun (WGS) entry which is preliminary data.</text>
</comment>
<accession>A0ABT2YHL1</accession>
<evidence type="ECO:0000259" key="2">
    <source>
        <dbReference type="Pfam" id="PF07589"/>
    </source>
</evidence>
<organism evidence="3 4">
    <name type="scientific">Roseateles oligotrophus</name>
    <dbReference type="NCBI Taxonomy" id="1769250"/>
    <lineage>
        <taxon>Bacteria</taxon>
        <taxon>Pseudomonadati</taxon>
        <taxon>Pseudomonadota</taxon>
        <taxon>Betaproteobacteria</taxon>
        <taxon>Burkholderiales</taxon>
        <taxon>Sphaerotilaceae</taxon>
        <taxon>Roseateles</taxon>
    </lineage>
</organism>
<name>A0ABT2YHL1_9BURK</name>
<dbReference type="RefSeq" id="WP_263572139.1">
    <property type="nucleotide sequence ID" value="NZ_JAJIRN010000007.1"/>
</dbReference>